<protein>
    <submittedName>
        <fullName evidence="2">Uncharacterized protein</fullName>
    </submittedName>
</protein>
<evidence type="ECO:0000313" key="2">
    <source>
        <dbReference type="EMBL" id="SFP99250.1"/>
    </source>
</evidence>
<dbReference type="EMBL" id="FOXP01000017">
    <property type="protein sequence ID" value="SFP99250.1"/>
    <property type="molecule type" value="Genomic_DNA"/>
</dbReference>
<keyword evidence="1" id="KW-0812">Transmembrane</keyword>
<keyword evidence="1" id="KW-0472">Membrane</keyword>
<evidence type="ECO:0000256" key="1">
    <source>
        <dbReference type="SAM" id="Phobius"/>
    </source>
</evidence>
<proteinExistence type="predicted"/>
<feature type="transmembrane region" description="Helical" evidence="1">
    <location>
        <begin position="20"/>
        <end position="38"/>
    </location>
</feature>
<reference evidence="2 3" key="1">
    <citation type="submission" date="2016-10" db="EMBL/GenBank/DDBJ databases">
        <authorList>
            <person name="de Groot N.N."/>
        </authorList>
    </citation>
    <scope>NUCLEOTIDE SEQUENCE [LARGE SCALE GENOMIC DNA]</scope>
    <source>
        <strain evidence="2 3">CGMCC 1.9113</strain>
    </source>
</reference>
<dbReference type="Proteomes" id="UP000199586">
    <property type="component" value="Unassembled WGS sequence"/>
</dbReference>
<dbReference type="STRING" id="634430.SAMN04488241_11710"/>
<feature type="transmembrane region" description="Helical" evidence="1">
    <location>
        <begin position="44"/>
        <end position="61"/>
    </location>
</feature>
<dbReference type="AlphaFoldDB" id="A0A1I5UVL6"/>
<sequence>MLLDPNRIPLRWRRSASTTLYRWAGTGNVLLFIAVLLKTGDWKGLVFAVLLFAGTLAIEWLDRSYRVSYDGEAVYMRPHGITWTLARWRESRIAFADIVAATAEWGARSPRYDNHFTPFEFVQLHGQRENDEPVSLVGGELYGEDLRELLAVIETRAPGTLDDDVRAWLASNRRF</sequence>
<keyword evidence="3" id="KW-1185">Reference proteome</keyword>
<accession>A0A1I5UVL6</accession>
<evidence type="ECO:0000313" key="3">
    <source>
        <dbReference type="Proteomes" id="UP000199586"/>
    </source>
</evidence>
<organism evidence="2 3">
    <name type="scientific">Sphingomonas rubra</name>
    <dbReference type="NCBI Taxonomy" id="634430"/>
    <lineage>
        <taxon>Bacteria</taxon>
        <taxon>Pseudomonadati</taxon>
        <taxon>Pseudomonadota</taxon>
        <taxon>Alphaproteobacteria</taxon>
        <taxon>Sphingomonadales</taxon>
        <taxon>Sphingomonadaceae</taxon>
        <taxon>Sphingomonas</taxon>
    </lineage>
</organism>
<gene>
    <name evidence="2" type="ORF">SAMN04488241_11710</name>
</gene>
<name>A0A1I5UVL6_9SPHN</name>
<keyword evidence="1" id="KW-1133">Transmembrane helix</keyword>